<feature type="transmembrane region" description="Helical" evidence="6">
    <location>
        <begin position="671"/>
        <end position="691"/>
    </location>
</feature>
<keyword evidence="3 6" id="KW-0812">Transmembrane</keyword>
<accession>Q1K0Q4</accession>
<keyword evidence="9" id="KW-1185">Reference proteome</keyword>
<feature type="transmembrane region" description="Helical" evidence="6">
    <location>
        <begin position="265"/>
        <end position="282"/>
    </location>
</feature>
<evidence type="ECO:0000313" key="9">
    <source>
        <dbReference type="Proteomes" id="UP000005695"/>
    </source>
</evidence>
<name>Q1K0Q4_DESA6</name>
<organism evidence="8 9">
    <name type="scientific">Desulfuromonas acetoxidans (strain DSM 684 / 11070)</name>
    <dbReference type="NCBI Taxonomy" id="281689"/>
    <lineage>
        <taxon>Bacteria</taxon>
        <taxon>Pseudomonadati</taxon>
        <taxon>Thermodesulfobacteriota</taxon>
        <taxon>Desulfuromonadia</taxon>
        <taxon>Desulfuromonadales</taxon>
        <taxon>Desulfuromonadaceae</taxon>
        <taxon>Desulfuromonas</taxon>
    </lineage>
</organism>
<sequence>MISVLFNYFQGHRRLLFVVYGLFVVVSFALLMRLTPQETIDAMLPDATGSTVRDDFTWLQRAPFARKVFIDLEVSDPQQQAILKAGGKALAVALEERLQTTVTDGPPIQQQATLLSHLSEALPRLVTEEDLQVIAKRLADDAIMTERLVQIKSQLMTPQGWWTKGQLQRDPLQLWQLSADHLRDLNPFAGAGGEHGAFVSRDGRHRLLMVDTTVEIGDVTASRRLLSEIDTAILETLPPEVTATVVSGHRYTVANADTVQRDIRVVFSVASVAILLIFMVLLRNVRALWVFFLPASVLGIAAFMVTVWFPQLSGITLGFGAVLLGITVDFTLHVFFALRSGGAPLGALQRLTRPLVGSALTSFMAFSVLLYSTLPGQRQLAVFSMTAIAAALLLALVVMPHLCGIASGAMARSRHEAVRHHPRAAWIWLVVVMVAAFGCSRLTFDGDLRRLSVQTAALSHGEALMKQVWGDVRSRTLIFSQGNTEHDALAVNARVAELIASQQSSASLVSLATLLPTEQHQQQSLFRWQDFWQQHQPQWQRFFELAQQQGFSATAFESFDTALSQPSPLLNLPFWQQAGLGTVIEGLLVTDLPQGTAVVSLLDTGKAGEERALELDSRLEQIPGVVVVDQSQFRQQLSAQVGHDFITFILRAMAVVVVVLAVWYRRLSRMVLALLPVLGGLVVMFGVMGWLGLAFNLFNVIAAILIIGLGVDYGIFMVNRCQYGSGMHTDKAVLVSALTTLAGFGSLALARHPAMSSMGLTVLFGISAAVLTALLVVPTVYAHWCSTSPKGGSS</sequence>
<evidence type="ECO:0000259" key="7">
    <source>
        <dbReference type="Pfam" id="PF03176"/>
    </source>
</evidence>
<evidence type="ECO:0000256" key="3">
    <source>
        <dbReference type="ARBA" id="ARBA00022692"/>
    </source>
</evidence>
<keyword evidence="4 6" id="KW-1133">Transmembrane helix</keyword>
<feature type="transmembrane region" description="Helical" evidence="6">
    <location>
        <begin position="289"/>
        <end position="309"/>
    </location>
</feature>
<comment type="subcellular location">
    <subcellularLocation>
        <location evidence="1">Cell membrane</location>
        <topology evidence="1">Multi-pass membrane protein</topology>
    </subcellularLocation>
</comment>
<keyword evidence="5 6" id="KW-0472">Membrane</keyword>
<feature type="transmembrane region" description="Helical" evidence="6">
    <location>
        <begin position="315"/>
        <end position="335"/>
    </location>
</feature>
<evidence type="ECO:0000256" key="1">
    <source>
        <dbReference type="ARBA" id="ARBA00004651"/>
    </source>
</evidence>
<dbReference type="PANTHER" id="PTHR33406:SF13">
    <property type="entry name" value="MEMBRANE PROTEIN YDFJ"/>
    <property type="match status" value="1"/>
</dbReference>
<dbReference type="EMBL" id="AAEW02000007">
    <property type="protein sequence ID" value="EAT15887.1"/>
    <property type="molecule type" value="Genomic_DNA"/>
</dbReference>
<feature type="domain" description="Membrane transport protein MMPL" evidence="7">
    <location>
        <begin position="184"/>
        <end position="426"/>
    </location>
</feature>
<proteinExistence type="predicted"/>
<feature type="transmembrane region" description="Helical" evidence="6">
    <location>
        <begin position="645"/>
        <end position="664"/>
    </location>
</feature>
<dbReference type="Proteomes" id="UP000005695">
    <property type="component" value="Unassembled WGS sequence"/>
</dbReference>
<dbReference type="SUPFAM" id="SSF82866">
    <property type="entry name" value="Multidrug efflux transporter AcrB transmembrane domain"/>
    <property type="match status" value="2"/>
</dbReference>
<dbReference type="InterPro" id="IPR050545">
    <property type="entry name" value="Mycobact_MmpL"/>
</dbReference>
<dbReference type="InterPro" id="IPR004869">
    <property type="entry name" value="MMPL_dom"/>
</dbReference>
<feature type="transmembrane region" description="Helical" evidence="6">
    <location>
        <begin position="380"/>
        <end position="403"/>
    </location>
</feature>
<evidence type="ECO:0000256" key="2">
    <source>
        <dbReference type="ARBA" id="ARBA00022475"/>
    </source>
</evidence>
<reference evidence="8" key="1">
    <citation type="submission" date="2006-05" db="EMBL/GenBank/DDBJ databases">
        <title>Annotation of the draft genome assembly of Desulfuromonas acetoxidans DSM 684.</title>
        <authorList>
            <consortium name="US DOE Joint Genome Institute (JGI-ORNL)"/>
            <person name="Larimer F."/>
            <person name="Land M."/>
            <person name="Hauser L."/>
        </authorList>
    </citation>
    <scope>NUCLEOTIDE SEQUENCE [LARGE SCALE GENOMIC DNA]</scope>
    <source>
        <strain evidence="8">DSM 684</strain>
    </source>
</reference>
<feature type="transmembrane region" description="Helical" evidence="6">
    <location>
        <begin position="15"/>
        <end position="34"/>
    </location>
</feature>
<dbReference type="RefSeq" id="WP_005999633.1">
    <property type="nucleotide sequence ID" value="NZ_AAEW02000007.1"/>
</dbReference>
<dbReference type="GO" id="GO:0005886">
    <property type="term" value="C:plasma membrane"/>
    <property type="evidence" value="ECO:0007669"/>
    <property type="project" value="UniProtKB-SubCell"/>
</dbReference>
<feature type="domain" description="Membrane transport protein MMPL" evidence="7">
    <location>
        <begin position="641"/>
        <end position="782"/>
    </location>
</feature>
<evidence type="ECO:0000256" key="5">
    <source>
        <dbReference type="ARBA" id="ARBA00023136"/>
    </source>
</evidence>
<evidence type="ECO:0000313" key="8">
    <source>
        <dbReference type="EMBL" id="EAT15887.1"/>
    </source>
</evidence>
<dbReference type="Gene3D" id="1.20.1640.10">
    <property type="entry name" value="Multidrug efflux transporter AcrB transmembrane domain"/>
    <property type="match status" value="2"/>
</dbReference>
<feature type="transmembrane region" description="Helical" evidence="6">
    <location>
        <begin position="424"/>
        <end position="444"/>
    </location>
</feature>
<dbReference type="PANTHER" id="PTHR33406">
    <property type="entry name" value="MEMBRANE PROTEIN MJ1562-RELATED"/>
    <property type="match status" value="1"/>
</dbReference>
<gene>
    <name evidence="8" type="ORF">Dace_2186</name>
</gene>
<dbReference type="AlphaFoldDB" id="Q1K0Q4"/>
<evidence type="ECO:0000256" key="6">
    <source>
        <dbReference type="SAM" id="Phobius"/>
    </source>
</evidence>
<comment type="caution">
    <text evidence="8">The sequence shown here is derived from an EMBL/GenBank/DDBJ whole genome shotgun (WGS) entry which is preliminary data.</text>
</comment>
<dbReference type="Pfam" id="PF03176">
    <property type="entry name" value="MMPL"/>
    <property type="match status" value="2"/>
</dbReference>
<feature type="transmembrane region" description="Helical" evidence="6">
    <location>
        <begin position="731"/>
        <end position="750"/>
    </location>
</feature>
<feature type="transmembrane region" description="Helical" evidence="6">
    <location>
        <begin position="697"/>
        <end position="719"/>
    </location>
</feature>
<protein>
    <submittedName>
        <fullName evidence="8">Exporter-like</fullName>
    </submittedName>
</protein>
<feature type="transmembrane region" description="Helical" evidence="6">
    <location>
        <begin position="762"/>
        <end position="784"/>
    </location>
</feature>
<keyword evidence="2" id="KW-1003">Cell membrane</keyword>
<dbReference type="OrthoDB" id="9780358at2"/>
<feature type="transmembrane region" description="Helical" evidence="6">
    <location>
        <begin position="355"/>
        <end position="374"/>
    </location>
</feature>
<evidence type="ECO:0000256" key="4">
    <source>
        <dbReference type="ARBA" id="ARBA00022989"/>
    </source>
</evidence>
<reference evidence="8" key="2">
    <citation type="submission" date="2006-05" db="EMBL/GenBank/DDBJ databases">
        <title>Sequencing of the draft genome and assembly of Desulfuromonas acetoxidans DSM 684.</title>
        <authorList>
            <consortium name="US DOE Joint Genome Institute (JGI-PGF)"/>
            <person name="Copeland A."/>
            <person name="Lucas S."/>
            <person name="Lapidus A."/>
            <person name="Barry K."/>
            <person name="Detter J.C."/>
            <person name="Glavina del Rio T."/>
            <person name="Hammon N."/>
            <person name="Israni S."/>
            <person name="Dalin E."/>
            <person name="Tice H."/>
            <person name="Bruce D."/>
            <person name="Pitluck S."/>
            <person name="Richardson P."/>
        </authorList>
    </citation>
    <scope>NUCLEOTIDE SEQUENCE [LARGE SCALE GENOMIC DNA]</scope>
    <source>
        <strain evidence="8">DSM 684</strain>
    </source>
</reference>